<proteinExistence type="predicted"/>
<evidence type="ECO:0000256" key="2">
    <source>
        <dbReference type="SAM" id="Phobius"/>
    </source>
</evidence>
<keyword evidence="2" id="KW-0472">Membrane</keyword>
<dbReference type="Proteomes" id="UP001151760">
    <property type="component" value="Unassembled WGS sequence"/>
</dbReference>
<protein>
    <submittedName>
        <fullName evidence="3">Uncharacterized protein</fullName>
    </submittedName>
</protein>
<keyword evidence="2" id="KW-1133">Transmembrane helix</keyword>
<sequence length="180" mass="20595">MQSHPTYQSRSPSSSSIPVEDSDSFFKETDTSLSYTNNSLPELEIFSDYTEETRSGSTTYHADISLPEYDSFHFEIEPDSGDLISSVMDDIFERNEDNYFDPEGGKIDTPPNIDDDHYFPFTFVIRIFLPYLTYPKDSSLLLSCGNEDTIFYLASSLIFSILISRYYLIGVELSYASMFI</sequence>
<evidence type="ECO:0000313" key="4">
    <source>
        <dbReference type="Proteomes" id="UP001151760"/>
    </source>
</evidence>
<feature type="compositionally biased region" description="Low complexity" evidence="1">
    <location>
        <begin position="1"/>
        <end position="19"/>
    </location>
</feature>
<organism evidence="3 4">
    <name type="scientific">Tanacetum coccineum</name>
    <dbReference type="NCBI Taxonomy" id="301880"/>
    <lineage>
        <taxon>Eukaryota</taxon>
        <taxon>Viridiplantae</taxon>
        <taxon>Streptophyta</taxon>
        <taxon>Embryophyta</taxon>
        <taxon>Tracheophyta</taxon>
        <taxon>Spermatophyta</taxon>
        <taxon>Magnoliopsida</taxon>
        <taxon>eudicotyledons</taxon>
        <taxon>Gunneridae</taxon>
        <taxon>Pentapetalae</taxon>
        <taxon>asterids</taxon>
        <taxon>campanulids</taxon>
        <taxon>Asterales</taxon>
        <taxon>Asteraceae</taxon>
        <taxon>Asteroideae</taxon>
        <taxon>Anthemideae</taxon>
        <taxon>Anthemidinae</taxon>
        <taxon>Tanacetum</taxon>
    </lineage>
</organism>
<dbReference type="EMBL" id="BQNB010018110">
    <property type="protein sequence ID" value="GJT70792.1"/>
    <property type="molecule type" value="Genomic_DNA"/>
</dbReference>
<reference evidence="3" key="2">
    <citation type="submission" date="2022-01" db="EMBL/GenBank/DDBJ databases">
        <authorList>
            <person name="Yamashiro T."/>
            <person name="Shiraishi A."/>
            <person name="Satake H."/>
            <person name="Nakayama K."/>
        </authorList>
    </citation>
    <scope>NUCLEOTIDE SEQUENCE</scope>
</reference>
<comment type="caution">
    <text evidence="3">The sequence shown here is derived from an EMBL/GenBank/DDBJ whole genome shotgun (WGS) entry which is preliminary data.</text>
</comment>
<keyword evidence="4" id="KW-1185">Reference proteome</keyword>
<feature type="region of interest" description="Disordered" evidence="1">
    <location>
        <begin position="1"/>
        <end position="23"/>
    </location>
</feature>
<gene>
    <name evidence="3" type="ORF">Tco_1030078</name>
</gene>
<accession>A0ABQ5G7H1</accession>
<keyword evidence="2" id="KW-0812">Transmembrane</keyword>
<reference evidence="3" key="1">
    <citation type="journal article" date="2022" name="Int. J. Mol. Sci.">
        <title>Draft Genome of Tanacetum Coccineum: Genomic Comparison of Closely Related Tanacetum-Family Plants.</title>
        <authorList>
            <person name="Yamashiro T."/>
            <person name="Shiraishi A."/>
            <person name="Nakayama K."/>
            <person name="Satake H."/>
        </authorList>
    </citation>
    <scope>NUCLEOTIDE SEQUENCE</scope>
</reference>
<evidence type="ECO:0000256" key="1">
    <source>
        <dbReference type="SAM" id="MobiDB-lite"/>
    </source>
</evidence>
<name>A0ABQ5G7H1_9ASTR</name>
<evidence type="ECO:0000313" key="3">
    <source>
        <dbReference type="EMBL" id="GJT70792.1"/>
    </source>
</evidence>
<feature type="transmembrane region" description="Helical" evidence="2">
    <location>
        <begin position="150"/>
        <end position="168"/>
    </location>
</feature>